<protein>
    <submittedName>
        <fullName evidence="1">Uncharacterized protein</fullName>
    </submittedName>
</protein>
<dbReference type="EMBL" id="FQWH01000019">
    <property type="protein sequence ID" value="SHH77613.1"/>
    <property type="molecule type" value="Genomic_DNA"/>
</dbReference>
<evidence type="ECO:0000313" key="2">
    <source>
        <dbReference type="Proteomes" id="UP000184112"/>
    </source>
</evidence>
<name>A0A1M5VRR5_FLAJO</name>
<evidence type="ECO:0000313" key="1">
    <source>
        <dbReference type="EMBL" id="SHH77613.1"/>
    </source>
</evidence>
<proteinExistence type="predicted"/>
<gene>
    <name evidence="1" type="ORF">SAMN05444388_11928</name>
</gene>
<sequence length="49" mass="5928">MNFGEQAENDILENRTKVGRRDTFLRPYTIQMRQNQKNSLEIFREVLVK</sequence>
<dbReference type="Proteomes" id="UP000184112">
    <property type="component" value="Unassembled WGS sequence"/>
</dbReference>
<reference evidence="1 2" key="1">
    <citation type="submission" date="2016-11" db="EMBL/GenBank/DDBJ databases">
        <authorList>
            <person name="Jaros S."/>
            <person name="Januszkiewicz K."/>
            <person name="Wedrychowicz H."/>
        </authorList>
    </citation>
    <scope>NUCLEOTIDE SEQUENCE [LARGE SCALE GENOMIC DNA]</scope>
    <source>
        <strain evidence="1 2">DSM 6792</strain>
    </source>
</reference>
<dbReference type="AlphaFoldDB" id="A0A1M5VRR5"/>
<accession>A0A1M5VRR5</accession>
<organism evidence="1 2">
    <name type="scientific">Flavobacterium johnsoniae</name>
    <name type="common">Cytophaga johnsonae</name>
    <dbReference type="NCBI Taxonomy" id="986"/>
    <lineage>
        <taxon>Bacteria</taxon>
        <taxon>Pseudomonadati</taxon>
        <taxon>Bacteroidota</taxon>
        <taxon>Flavobacteriia</taxon>
        <taxon>Flavobacteriales</taxon>
        <taxon>Flavobacteriaceae</taxon>
        <taxon>Flavobacterium</taxon>
    </lineage>
</organism>